<sequence length="80" mass="9234">MITKPSQFAPPRIDPRHRIADDCLYTTDEVAALLRVTRRTLERWRREGKGPRVTRLWDGGRPLYRGKHLLEALEASSHAA</sequence>
<gene>
    <name evidence="2" type="ORF">H0I76_11490</name>
</gene>
<dbReference type="InterPro" id="IPR009061">
    <property type="entry name" value="DNA-bd_dom_put_sf"/>
</dbReference>
<dbReference type="Proteomes" id="UP000655420">
    <property type="component" value="Unassembled WGS sequence"/>
</dbReference>
<name>A0A8J7SHN2_9RHOB</name>
<proteinExistence type="predicted"/>
<dbReference type="Pfam" id="PF12728">
    <property type="entry name" value="HTH_17"/>
    <property type="match status" value="1"/>
</dbReference>
<dbReference type="AlphaFoldDB" id="A0A8J7SHN2"/>
<accession>A0A8J7SHN2</accession>
<evidence type="ECO:0000259" key="1">
    <source>
        <dbReference type="Pfam" id="PF12728"/>
    </source>
</evidence>
<dbReference type="SUPFAM" id="SSF46955">
    <property type="entry name" value="Putative DNA-binding domain"/>
    <property type="match status" value="1"/>
</dbReference>
<organism evidence="2 3">
    <name type="scientific">Thermohalobaculum xanthum</name>
    <dbReference type="NCBI Taxonomy" id="2753746"/>
    <lineage>
        <taxon>Bacteria</taxon>
        <taxon>Pseudomonadati</taxon>
        <taxon>Pseudomonadota</taxon>
        <taxon>Alphaproteobacteria</taxon>
        <taxon>Rhodobacterales</taxon>
        <taxon>Paracoccaceae</taxon>
        <taxon>Thermohalobaculum</taxon>
    </lineage>
</organism>
<evidence type="ECO:0000313" key="3">
    <source>
        <dbReference type="Proteomes" id="UP000655420"/>
    </source>
</evidence>
<keyword evidence="3" id="KW-1185">Reference proteome</keyword>
<dbReference type="InterPro" id="IPR041657">
    <property type="entry name" value="HTH_17"/>
</dbReference>
<comment type="caution">
    <text evidence="2">The sequence shown here is derived from an EMBL/GenBank/DDBJ whole genome shotgun (WGS) entry which is preliminary data.</text>
</comment>
<protein>
    <submittedName>
        <fullName evidence="2">Helix-turn-helix domain-containing protein</fullName>
    </submittedName>
</protein>
<dbReference type="EMBL" id="JAEHHL010000006">
    <property type="protein sequence ID" value="MBK0399815.1"/>
    <property type="molecule type" value="Genomic_DNA"/>
</dbReference>
<dbReference type="RefSeq" id="WP_200610003.1">
    <property type="nucleotide sequence ID" value="NZ_JAEHHL010000006.1"/>
</dbReference>
<reference evidence="2" key="1">
    <citation type="submission" date="2020-12" db="EMBL/GenBank/DDBJ databases">
        <title>Bacterial taxonomy.</title>
        <authorList>
            <person name="Pan X."/>
        </authorList>
    </citation>
    <scope>NUCLEOTIDE SEQUENCE</scope>
    <source>
        <strain evidence="2">M0105</strain>
    </source>
</reference>
<evidence type="ECO:0000313" key="2">
    <source>
        <dbReference type="EMBL" id="MBK0399815.1"/>
    </source>
</evidence>
<feature type="domain" description="Helix-turn-helix" evidence="1">
    <location>
        <begin position="24"/>
        <end position="75"/>
    </location>
</feature>